<evidence type="ECO:0000259" key="1">
    <source>
        <dbReference type="Pfam" id="PF06985"/>
    </source>
</evidence>
<evidence type="ECO:0000313" key="3">
    <source>
        <dbReference type="Proteomes" id="UP001556367"/>
    </source>
</evidence>
<organism evidence="2 3">
    <name type="scientific">Hohenbuehelia grisea</name>
    <dbReference type="NCBI Taxonomy" id="104357"/>
    <lineage>
        <taxon>Eukaryota</taxon>
        <taxon>Fungi</taxon>
        <taxon>Dikarya</taxon>
        <taxon>Basidiomycota</taxon>
        <taxon>Agaricomycotina</taxon>
        <taxon>Agaricomycetes</taxon>
        <taxon>Agaricomycetidae</taxon>
        <taxon>Agaricales</taxon>
        <taxon>Pleurotineae</taxon>
        <taxon>Pleurotaceae</taxon>
        <taxon>Hohenbuehelia</taxon>
    </lineage>
</organism>
<protein>
    <recommendedName>
        <fullName evidence="1">Heterokaryon incompatibility domain-containing protein</fullName>
    </recommendedName>
</protein>
<dbReference type="InterPro" id="IPR010730">
    <property type="entry name" value="HET"/>
</dbReference>
<keyword evidence="3" id="KW-1185">Reference proteome</keyword>
<reference evidence="3" key="1">
    <citation type="submission" date="2024-06" db="EMBL/GenBank/DDBJ databases">
        <title>Multi-omics analyses provide insights into the biosynthesis of the anticancer antibiotic pleurotin in Hohenbuehelia grisea.</title>
        <authorList>
            <person name="Weaver J.A."/>
            <person name="Alberti F."/>
        </authorList>
    </citation>
    <scope>NUCLEOTIDE SEQUENCE [LARGE SCALE GENOMIC DNA]</scope>
    <source>
        <strain evidence="3">T-177</strain>
    </source>
</reference>
<comment type="caution">
    <text evidence="2">The sequence shown here is derived from an EMBL/GenBank/DDBJ whole genome shotgun (WGS) entry which is preliminary data.</text>
</comment>
<feature type="domain" description="Heterokaryon incompatibility" evidence="1">
    <location>
        <begin position="38"/>
        <end position="126"/>
    </location>
</feature>
<accession>A0ABR3JTI2</accession>
<dbReference type="PANTHER" id="PTHR10622">
    <property type="entry name" value="HET DOMAIN-CONTAINING PROTEIN"/>
    <property type="match status" value="1"/>
</dbReference>
<dbReference type="PANTHER" id="PTHR10622:SF10">
    <property type="entry name" value="HET DOMAIN-CONTAINING PROTEIN"/>
    <property type="match status" value="1"/>
</dbReference>
<gene>
    <name evidence="2" type="ORF">HGRIS_000593</name>
</gene>
<name>A0ABR3JTI2_9AGAR</name>
<dbReference type="Proteomes" id="UP001556367">
    <property type="component" value="Unassembled WGS sequence"/>
</dbReference>
<dbReference type="EMBL" id="JASNQZ010000004">
    <property type="protein sequence ID" value="KAL0958451.1"/>
    <property type="molecule type" value="Genomic_DNA"/>
</dbReference>
<evidence type="ECO:0000313" key="2">
    <source>
        <dbReference type="EMBL" id="KAL0958451.1"/>
    </source>
</evidence>
<proteinExistence type="predicted"/>
<dbReference type="Pfam" id="PF06985">
    <property type="entry name" value="HET"/>
    <property type="match status" value="1"/>
</dbReference>
<sequence length="456" mass="52524">MLAGLPKLDGESELDLLLNWDLYLKSMVTSEIRRVTRYAILSHRWGESELRYDDMNNSGAKAKIQACHKIKCFIARAKEYDCRYAWFDTACINKNSSSELEESIRSMFTWYRNAEVCIVHLEETETTLKISFGSDAWFDRGWTLQELLAPRRLKFYNRRWLPLQNARFDIVRQDHSAQIEDDEEEEPLPNNIAIGDDLKFRISYITGINISELLRFRPGVDKSPVVMNWAASRRTTRPEDIAYCLLGLLDVSLSIAYGEGRDRAFYRLQVECIQRSTTRNLLAWHGARASLQHSMVTSDPAAFEDTAQTSHRIMAAPLFKHTSNPAVDPSITFTNYGLRIALSTYEVTPVSIVPLVGQDRRVSVEMDVRELRLKVWAEWKLITESQVAANWKVGIIGAALMKMWDNNHQLIAYPVLLRSTDSGPPPRFKRIAARFNSELRFDVGYRFKEPVLIFVQ</sequence>